<comment type="caution">
    <text evidence="3">The sequence shown here is derived from an EMBL/GenBank/DDBJ whole genome shotgun (WGS) entry which is preliminary data.</text>
</comment>
<dbReference type="GeneID" id="77676992"/>
<feature type="transmembrane region" description="Helical" evidence="2">
    <location>
        <begin position="365"/>
        <end position="385"/>
    </location>
</feature>
<evidence type="ECO:0000313" key="3">
    <source>
        <dbReference type="EMBL" id="KFG25249.1"/>
    </source>
</evidence>
<dbReference type="HOGENOM" id="CLU_713888_0_0_1"/>
<feature type="transmembrane region" description="Helical" evidence="2">
    <location>
        <begin position="74"/>
        <end position="93"/>
    </location>
</feature>
<protein>
    <submittedName>
        <fullName evidence="3">Uncharacterized protein</fullName>
    </submittedName>
</protein>
<keyword evidence="4" id="KW-1185">Reference proteome</keyword>
<feature type="region of interest" description="Disordered" evidence="1">
    <location>
        <begin position="1"/>
        <end position="20"/>
    </location>
</feature>
<accession>A0A086IZD1</accession>
<organism evidence="3 4">
    <name type="scientific">Nematocida ausubeli (strain ATCC PRA-371 / ERTm2)</name>
    <name type="common">Nematode killer fungus</name>
    <dbReference type="NCBI Taxonomy" id="1913371"/>
    <lineage>
        <taxon>Eukaryota</taxon>
        <taxon>Fungi</taxon>
        <taxon>Fungi incertae sedis</taxon>
        <taxon>Microsporidia</taxon>
        <taxon>Nematocida</taxon>
    </lineage>
</organism>
<feature type="transmembrane region" description="Helical" evidence="2">
    <location>
        <begin position="293"/>
        <end position="312"/>
    </location>
</feature>
<feature type="transmembrane region" description="Helical" evidence="2">
    <location>
        <begin position="99"/>
        <end position="121"/>
    </location>
</feature>
<feature type="transmembrane region" description="Helical" evidence="2">
    <location>
        <begin position="189"/>
        <end position="212"/>
    </location>
</feature>
<dbReference type="EMBL" id="AKIJ01000005">
    <property type="protein sequence ID" value="KFG25249.1"/>
    <property type="molecule type" value="Genomic_DNA"/>
</dbReference>
<evidence type="ECO:0000256" key="2">
    <source>
        <dbReference type="SAM" id="Phobius"/>
    </source>
</evidence>
<evidence type="ECO:0000256" key="1">
    <source>
        <dbReference type="SAM" id="MobiDB-lite"/>
    </source>
</evidence>
<keyword evidence="2" id="KW-0472">Membrane</keyword>
<name>A0A086IZD1_NEMA1</name>
<feature type="transmembrane region" description="Helical" evidence="2">
    <location>
        <begin position="251"/>
        <end position="272"/>
    </location>
</feature>
<reference evidence="3 4" key="1">
    <citation type="journal article" date="2014" name="Genome Announc.">
        <title>Genome Sequence of the Microsporidian Species Nematocida sp1 Strain ERTm6 (ATCC PRA-372).</title>
        <authorList>
            <person name="Bakowski M.A."/>
            <person name="Priest M."/>
            <person name="Young S."/>
            <person name="Cuomo C.A."/>
            <person name="Troemel E.R."/>
        </authorList>
    </citation>
    <scope>NUCLEOTIDE SEQUENCE [LARGE SCALE GENOMIC DNA]</scope>
    <source>
        <strain evidence="3 4">ERTm6</strain>
    </source>
</reference>
<keyword evidence="2" id="KW-0812">Transmembrane</keyword>
<dbReference type="AlphaFoldDB" id="A0A086IZD1"/>
<feature type="transmembrane region" description="Helical" evidence="2">
    <location>
        <begin position="324"/>
        <end position="344"/>
    </location>
</feature>
<evidence type="ECO:0000313" key="4">
    <source>
        <dbReference type="Proteomes" id="UP000054524"/>
    </source>
</evidence>
<dbReference type="RefSeq" id="XP_052903804.1">
    <property type="nucleotide sequence ID" value="XM_053049633.1"/>
</dbReference>
<keyword evidence="2" id="KW-1133">Transmembrane helix</keyword>
<gene>
    <name evidence="3" type="ORF">NESG_02019</name>
</gene>
<dbReference type="Proteomes" id="UP000054524">
    <property type="component" value="Unassembled WGS sequence"/>
</dbReference>
<proteinExistence type="predicted"/>
<sequence>MNSQGKETQENAPPKDPNNLDKILMGTPYNCMHFHERQKDEKKQEIKTRLADTFIFTCEYWNALQFQESAKNNFFINIPLAFIMHFLQLKGIYFGISIFLLYINIWLCLVSVCNLCVYYFLMFNLRKIYGNKTEITRYNPRYQGRSMREGGNEVCDGVPGTSEVYEISQDENVLNEGLMGDSDIPVTNLRIFSIPVVISHIYIICIFILNIISGTKSTVMGDQNRNRYLQQSGYNRSILFSFIPGITQNNYTLSEISVVFSLLLISTLVLSYTENNYKIFSEGNGRISQLKYVLIRCACIIMCILVPGIFFMKDFLYNLRTAHICIYLFLCVFLCIFISMLVVIRLYEGFYAPGCRVTKSNYIRVVVNATLYGMSALLAGIPYFLEY</sequence>